<name>A0ACC0ME15_RHOML</name>
<dbReference type="EMBL" id="CM046396">
    <property type="protein sequence ID" value="KAI8539210.1"/>
    <property type="molecule type" value="Genomic_DNA"/>
</dbReference>
<sequence length="107" mass="12575">MKELKLKKKDLPQFDLLSQAPPIFKFGAPIKSVDETPQQNESSVDCGIFVCYIIKLLTEKREIPQTLWPCDVADFRVHMVCKFLNDDQRTWTEDLWKDNQQANKMEQ</sequence>
<organism evidence="1 2">
    <name type="scientific">Rhododendron molle</name>
    <name type="common">Chinese azalea</name>
    <name type="synonym">Azalea mollis</name>
    <dbReference type="NCBI Taxonomy" id="49168"/>
    <lineage>
        <taxon>Eukaryota</taxon>
        <taxon>Viridiplantae</taxon>
        <taxon>Streptophyta</taxon>
        <taxon>Embryophyta</taxon>
        <taxon>Tracheophyta</taxon>
        <taxon>Spermatophyta</taxon>
        <taxon>Magnoliopsida</taxon>
        <taxon>eudicotyledons</taxon>
        <taxon>Gunneridae</taxon>
        <taxon>Pentapetalae</taxon>
        <taxon>asterids</taxon>
        <taxon>Ericales</taxon>
        <taxon>Ericaceae</taxon>
        <taxon>Ericoideae</taxon>
        <taxon>Rhodoreae</taxon>
        <taxon>Rhododendron</taxon>
    </lineage>
</organism>
<protein>
    <submittedName>
        <fullName evidence="1">Uncharacterized protein</fullName>
    </submittedName>
</protein>
<gene>
    <name evidence="1" type="ORF">RHMOL_Rhmol09G0163600</name>
</gene>
<proteinExistence type="predicted"/>
<evidence type="ECO:0000313" key="2">
    <source>
        <dbReference type="Proteomes" id="UP001062846"/>
    </source>
</evidence>
<comment type="caution">
    <text evidence="1">The sequence shown here is derived from an EMBL/GenBank/DDBJ whole genome shotgun (WGS) entry which is preliminary data.</text>
</comment>
<accession>A0ACC0ME15</accession>
<keyword evidence="2" id="KW-1185">Reference proteome</keyword>
<reference evidence="1" key="1">
    <citation type="submission" date="2022-02" db="EMBL/GenBank/DDBJ databases">
        <title>Plant Genome Project.</title>
        <authorList>
            <person name="Zhang R.-G."/>
        </authorList>
    </citation>
    <scope>NUCLEOTIDE SEQUENCE</scope>
    <source>
        <strain evidence="1">AT1</strain>
    </source>
</reference>
<dbReference type="Proteomes" id="UP001062846">
    <property type="component" value="Chromosome 9"/>
</dbReference>
<evidence type="ECO:0000313" key="1">
    <source>
        <dbReference type="EMBL" id="KAI8539210.1"/>
    </source>
</evidence>